<accession>A0A4W3JS12</accession>
<dbReference type="GO" id="GO:0042795">
    <property type="term" value="P:snRNA transcription by RNA polymerase II"/>
    <property type="evidence" value="ECO:0007669"/>
    <property type="project" value="TreeGrafter"/>
</dbReference>
<dbReference type="GO" id="GO:0019185">
    <property type="term" value="C:snRNA-activating protein complex"/>
    <property type="evidence" value="ECO:0007669"/>
    <property type="project" value="TreeGrafter"/>
</dbReference>
<dbReference type="GO" id="GO:0001006">
    <property type="term" value="F:RNA polymerase III type 3 promoter sequence-specific DNA binding"/>
    <property type="evidence" value="ECO:0007669"/>
    <property type="project" value="TreeGrafter"/>
</dbReference>
<evidence type="ECO:0000256" key="3">
    <source>
        <dbReference type="ARBA" id="ARBA00023163"/>
    </source>
</evidence>
<evidence type="ECO:0000256" key="2">
    <source>
        <dbReference type="ARBA" id="ARBA00023125"/>
    </source>
</evidence>
<name>A0A4W3JS12_CALMI</name>
<dbReference type="GO" id="GO:0000978">
    <property type="term" value="F:RNA polymerase II cis-regulatory region sequence-specific DNA binding"/>
    <property type="evidence" value="ECO:0007669"/>
    <property type="project" value="TreeGrafter"/>
</dbReference>
<reference evidence="5" key="5">
    <citation type="submission" date="2025-09" db="UniProtKB">
        <authorList>
            <consortium name="Ensembl"/>
        </authorList>
    </citation>
    <scope>IDENTIFICATION</scope>
</reference>
<dbReference type="PANTHER" id="PTHR46621:SF1">
    <property type="entry name" value="SNRNA-ACTIVATING PROTEIN COMPLEX SUBUNIT 4"/>
    <property type="match status" value="1"/>
</dbReference>
<keyword evidence="2" id="KW-0238">DNA-binding</keyword>
<keyword evidence="3" id="KW-0804">Transcription</keyword>
<evidence type="ECO:0000256" key="4">
    <source>
        <dbReference type="ARBA" id="ARBA00023242"/>
    </source>
</evidence>
<dbReference type="InterPro" id="IPR051575">
    <property type="entry name" value="Myb-like_DNA-bd"/>
</dbReference>
<dbReference type="Proteomes" id="UP000314986">
    <property type="component" value="Unassembled WGS sequence"/>
</dbReference>
<dbReference type="PANTHER" id="PTHR46621">
    <property type="entry name" value="SNRNA-ACTIVATING PROTEIN COMPLEX SUBUNIT 4"/>
    <property type="match status" value="1"/>
</dbReference>
<dbReference type="GeneTree" id="ENSGT00940000160404"/>
<dbReference type="GO" id="GO:0042796">
    <property type="term" value="P:snRNA transcription by RNA polymerase III"/>
    <property type="evidence" value="ECO:0007669"/>
    <property type="project" value="TreeGrafter"/>
</dbReference>
<reference evidence="6" key="2">
    <citation type="journal article" date="2007" name="PLoS Biol.">
        <title>Survey sequencing and comparative analysis of the elephant shark (Callorhinchus milii) genome.</title>
        <authorList>
            <person name="Venkatesh B."/>
            <person name="Kirkness E.F."/>
            <person name="Loh Y.H."/>
            <person name="Halpern A.L."/>
            <person name="Lee A.P."/>
            <person name="Johnson J."/>
            <person name="Dandona N."/>
            <person name="Viswanathan L.D."/>
            <person name="Tay A."/>
            <person name="Venter J.C."/>
            <person name="Strausberg R.L."/>
            <person name="Brenner S."/>
        </authorList>
    </citation>
    <scope>NUCLEOTIDE SEQUENCE [LARGE SCALE GENOMIC DNA]</scope>
</reference>
<keyword evidence="1" id="KW-0805">Transcription regulation</keyword>
<protein>
    <submittedName>
        <fullName evidence="5">Uncharacterized protein</fullName>
    </submittedName>
</protein>
<reference evidence="5" key="4">
    <citation type="submission" date="2025-08" db="UniProtKB">
        <authorList>
            <consortium name="Ensembl"/>
        </authorList>
    </citation>
    <scope>IDENTIFICATION</scope>
</reference>
<keyword evidence="4" id="KW-0539">Nucleus</keyword>
<proteinExistence type="predicted"/>
<evidence type="ECO:0000313" key="5">
    <source>
        <dbReference type="Ensembl" id="ENSCMIP00000034770.1"/>
    </source>
</evidence>
<reference evidence="6" key="1">
    <citation type="journal article" date="2006" name="Science">
        <title>Ancient noncoding elements conserved in the human genome.</title>
        <authorList>
            <person name="Venkatesh B."/>
            <person name="Kirkness E.F."/>
            <person name="Loh Y.H."/>
            <person name="Halpern A.L."/>
            <person name="Lee A.P."/>
            <person name="Johnson J."/>
            <person name="Dandona N."/>
            <person name="Viswanathan L.D."/>
            <person name="Tay A."/>
            <person name="Venter J.C."/>
            <person name="Strausberg R.L."/>
            <person name="Brenner S."/>
        </authorList>
    </citation>
    <scope>NUCLEOTIDE SEQUENCE [LARGE SCALE GENOMIC DNA]</scope>
</reference>
<organism evidence="5 6">
    <name type="scientific">Callorhinchus milii</name>
    <name type="common">Ghost shark</name>
    <dbReference type="NCBI Taxonomy" id="7868"/>
    <lineage>
        <taxon>Eukaryota</taxon>
        <taxon>Metazoa</taxon>
        <taxon>Chordata</taxon>
        <taxon>Craniata</taxon>
        <taxon>Vertebrata</taxon>
        <taxon>Chondrichthyes</taxon>
        <taxon>Holocephali</taxon>
        <taxon>Chimaeriformes</taxon>
        <taxon>Callorhinchidae</taxon>
        <taxon>Callorhinchus</taxon>
    </lineage>
</organism>
<evidence type="ECO:0000256" key="1">
    <source>
        <dbReference type="ARBA" id="ARBA00023015"/>
    </source>
</evidence>
<dbReference type="Ensembl" id="ENSCMIT00000035290.1">
    <property type="protein sequence ID" value="ENSCMIP00000034770.1"/>
    <property type="gene ID" value="ENSCMIG00000014736.1"/>
</dbReference>
<sequence>ALYKYKLLLLCSSSRVCGVVSTGAFSKYSHLINLCFCIFTKGPPSNADTKEKAKQGIKSFADFLTVLWKPREEEKLLRSIVNDSLQHLLQPKLSRLDYVNKKLELAKVESAKQMFRKQIKEVEREMHDIN</sequence>
<keyword evidence="6" id="KW-1185">Reference proteome</keyword>
<reference evidence="6" key="3">
    <citation type="journal article" date="2014" name="Nature">
        <title>Elephant shark genome provides unique insights into gnathostome evolution.</title>
        <authorList>
            <consortium name="International Elephant Shark Genome Sequencing Consortium"/>
            <person name="Venkatesh B."/>
            <person name="Lee A.P."/>
            <person name="Ravi V."/>
            <person name="Maurya A.K."/>
            <person name="Lian M.M."/>
            <person name="Swann J.B."/>
            <person name="Ohta Y."/>
            <person name="Flajnik M.F."/>
            <person name="Sutoh Y."/>
            <person name="Kasahara M."/>
            <person name="Hoon S."/>
            <person name="Gangu V."/>
            <person name="Roy S.W."/>
            <person name="Irimia M."/>
            <person name="Korzh V."/>
            <person name="Kondrychyn I."/>
            <person name="Lim Z.W."/>
            <person name="Tay B.H."/>
            <person name="Tohari S."/>
            <person name="Kong K.W."/>
            <person name="Ho S."/>
            <person name="Lorente-Galdos B."/>
            <person name="Quilez J."/>
            <person name="Marques-Bonet T."/>
            <person name="Raney B.J."/>
            <person name="Ingham P.W."/>
            <person name="Tay A."/>
            <person name="Hillier L.W."/>
            <person name="Minx P."/>
            <person name="Boehm T."/>
            <person name="Wilson R.K."/>
            <person name="Brenner S."/>
            <person name="Warren W.C."/>
        </authorList>
    </citation>
    <scope>NUCLEOTIDE SEQUENCE [LARGE SCALE GENOMIC DNA]</scope>
</reference>
<evidence type="ECO:0000313" key="6">
    <source>
        <dbReference type="Proteomes" id="UP000314986"/>
    </source>
</evidence>
<dbReference type="AlphaFoldDB" id="A0A4W3JS12"/>